<dbReference type="HOGENOM" id="CLU_1922757_0_0_2"/>
<evidence type="ECO:0000313" key="3">
    <source>
        <dbReference type="Proteomes" id="UP000002593"/>
    </source>
</evidence>
<dbReference type="Gene3D" id="3.40.50.11700">
    <property type="match status" value="1"/>
</dbReference>
<feature type="domain" description="Csa3 N-terminal" evidence="1">
    <location>
        <begin position="21"/>
        <end position="81"/>
    </location>
</feature>
<evidence type="ECO:0000259" key="1">
    <source>
        <dbReference type="Pfam" id="PF22662"/>
    </source>
</evidence>
<dbReference type="Proteomes" id="UP000002593">
    <property type="component" value="Chromosome"/>
</dbReference>
<organism evidence="2 3">
    <name type="scientific">Hyperthermus butylicus (strain DSM 5456 / JCM 9403 / PLM1-5)</name>
    <dbReference type="NCBI Taxonomy" id="415426"/>
    <lineage>
        <taxon>Archaea</taxon>
        <taxon>Thermoproteota</taxon>
        <taxon>Thermoprotei</taxon>
        <taxon>Desulfurococcales</taxon>
        <taxon>Pyrodictiaceae</taxon>
        <taxon>Hyperthermus</taxon>
    </lineage>
</organism>
<dbReference type="EnsemblBacteria" id="ABM80513">
    <property type="protein sequence ID" value="ABM80513"/>
    <property type="gene ID" value="Hbut_0657"/>
</dbReference>
<evidence type="ECO:0000313" key="2">
    <source>
        <dbReference type="EMBL" id="ABM80513.1"/>
    </source>
</evidence>
<dbReference type="Pfam" id="PF22662">
    <property type="entry name" value="Csa3_N"/>
    <property type="match status" value="1"/>
</dbReference>
<dbReference type="KEGG" id="hbu:Hbut_0657"/>
<keyword evidence="3" id="KW-1185">Reference proteome</keyword>
<dbReference type="InterPro" id="IPR054588">
    <property type="entry name" value="Csa3_N"/>
</dbReference>
<reference evidence="2 3" key="1">
    <citation type="journal article" date="2007" name="Archaea">
        <title>The genome of Hyperthermus butylicus: a sulfur-reducing, peptide fermenting, neutrophilic Crenarchaeote growing up to 108 degrees C.</title>
        <authorList>
            <person name="Brugger K."/>
            <person name="Chen L."/>
            <person name="Stark M."/>
            <person name="Zibat A."/>
            <person name="Redder P."/>
            <person name="Ruepp A."/>
            <person name="Awayez M."/>
            <person name="She Q."/>
            <person name="Garrett R.A."/>
            <person name="Klenk H.P."/>
        </authorList>
    </citation>
    <scope>NUCLEOTIDE SEQUENCE [LARGE SCALE GENOMIC DNA]</scope>
    <source>
        <strain evidence="3">DSM 5456 / JCM 9403 / PLM1-5</strain>
    </source>
</reference>
<name>A2BKK2_HYPBU</name>
<sequence length="131" mass="13892">MRLVLRRRTLSCLGMSQECPTLIATMGFDEKFVIRAVLDHRPKKIIVVGLRVSSDAWSRVEKAYNSVSQLAVSTGASSSLVGLDAAGIIGGDRAGDLEFASLVREVKKILRSALGETSSCIVLSLTGGPAS</sequence>
<protein>
    <recommendedName>
        <fullName evidence="1">Csa3 N-terminal domain-containing protein</fullName>
    </recommendedName>
</protein>
<gene>
    <name evidence="2" type="ordered locus">Hbut_0657</name>
</gene>
<dbReference type="eggNOG" id="arCOG01446">
    <property type="taxonomic scope" value="Archaea"/>
</dbReference>
<proteinExistence type="predicted"/>
<dbReference type="EMBL" id="CP000493">
    <property type="protein sequence ID" value="ABM80513.1"/>
    <property type="molecule type" value="Genomic_DNA"/>
</dbReference>
<dbReference type="GeneID" id="4781731"/>
<dbReference type="OrthoDB" id="17591at2157"/>
<dbReference type="RefSeq" id="WP_011821831.1">
    <property type="nucleotide sequence ID" value="NC_008818.1"/>
</dbReference>
<accession>A2BKK2</accession>
<dbReference type="AlphaFoldDB" id="A2BKK2"/>